<dbReference type="EMBL" id="CAKOGL010000007">
    <property type="protein sequence ID" value="CAH2088337.1"/>
    <property type="molecule type" value="Genomic_DNA"/>
</dbReference>
<gene>
    <name evidence="1" type="ORF">EEDITHA_LOCUS4506</name>
</gene>
<name>A0AAU9TR37_EUPED</name>
<organism evidence="1 2">
    <name type="scientific">Euphydryas editha</name>
    <name type="common">Edith's checkerspot</name>
    <dbReference type="NCBI Taxonomy" id="104508"/>
    <lineage>
        <taxon>Eukaryota</taxon>
        <taxon>Metazoa</taxon>
        <taxon>Ecdysozoa</taxon>
        <taxon>Arthropoda</taxon>
        <taxon>Hexapoda</taxon>
        <taxon>Insecta</taxon>
        <taxon>Pterygota</taxon>
        <taxon>Neoptera</taxon>
        <taxon>Endopterygota</taxon>
        <taxon>Lepidoptera</taxon>
        <taxon>Glossata</taxon>
        <taxon>Ditrysia</taxon>
        <taxon>Papilionoidea</taxon>
        <taxon>Nymphalidae</taxon>
        <taxon>Nymphalinae</taxon>
        <taxon>Euphydryas</taxon>
    </lineage>
</organism>
<dbReference type="AlphaFoldDB" id="A0AAU9TR37"/>
<proteinExistence type="predicted"/>
<comment type="caution">
    <text evidence="1">The sequence shown here is derived from an EMBL/GenBank/DDBJ whole genome shotgun (WGS) entry which is preliminary data.</text>
</comment>
<dbReference type="Proteomes" id="UP001153954">
    <property type="component" value="Unassembled WGS sequence"/>
</dbReference>
<keyword evidence="2" id="KW-1185">Reference proteome</keyword>
<evidence type="ECO:0000313" key="1">
    <source>
        <dbReference type="EMBL" id="CAH2088337.1"/>
    </source>
</evidence>
<accession>A0AAU9TR37</accession>
<sequence>MDDISDDTISEAYKLLQQCAASESQSTTQSDTYSAFGLYVANELRKYDPLTLAHVKNEICQIIFKADIGHQKYVYYTNSSPYSYAFSNSSNSNTRPSSSSYFYTPVPTPSPLPPQCLHPLLLLLQYHFTVGLLG</sequence>
<evidence type="ECO:0000313" key="2">
    <source>
        <dbReference type="Proteomes" id="UP001153954"/>
    </source>
</evidence>
<reference evidence="1" key="1">
    <citation type="submission" date="2022-03" db="EMBL/GenBank/DDBJ databases">
        <authorList>
            <person name="Tunstrom K."/>
        </authorList>
    </citation>
    <scope>NUCLEOTIDE SEQUENCE</scope>
</reference>
<protein>
    <submittedName>
        <fullName evidence="1">Uncharacterized protein</fullName>
    </submittedName>
</protein>